<evidence type="ECO:0000256" key="12">
    <source>
        <dbReference type="PIRSR" id="PIRSR016308-1"/>
    </source>
</evidence>
<feature type="binding site" evidence="13">
    <location>
        <position position="189"/>
    </location>
    <ligand>
        <name>Zn(2+)</name>
        <dbReference type="ChEBI" id="CHEBI:29105"/>
    </ligand>
</feature>
<dbReference type="SUPFAM" id="SSF54001">
    <property type="entry name" value="Cysteine proteinases"/>
    <property type="match status" value="1"/>
</dbReference>
<keyword evidence="9 11" id="KW-0788">Thiol protease</keyword>
<dbReference type="Pfam" id="PF00443">
    <property type="entry name" value="UCH"/>
    <property type="match status" value="1"/>
</dbReference>
<evidence type="ECO:0000313" key="21">
    <source>
        <dbReference type="EMBL" id="KAA1125955.1"/>
    </source>
</evidence>
<dbReference type="Pfam" id="PF02148">
    <property type="entry name" value="zf-UBP"/>
    <property type="match status" value="1"/>
</dbReference>
<dbReference type="SMART" id="SM00290">
    <property type="entry name" value="ZnF_UBP"/>
    <property type="match status" value="2"/>
</dbReference>
<dbReference type="InterPro" id="IPR038765">
    <property type="entry name" value="Papain-like_cys_pep_sf"/>
</dbReference>
<dbReference type="GO" id="GO:0005634">
    <property type="term" value="C:nucleus"/>
    <property type="evidence" value="ECO:0007669"/>
    <property type="project" value="TreeGrafter"/>
</dbReference>
<dbReference type="InterPro" id="IPR028889">
    <property type="entry name" value="USP"/>
</dbReference>
<proteinExistence type="inferred from homology"/>
<evidence type="ECO:0000256" key="10">
    <source>
        <dbReference type="ARBA" id="ARBA00022833"/>
    </source>
</evidence>
<dbReference type="SMART" id="SM00165">
    <property type="entry name" value="UBA"/>
    <property type="match status" value="2"/>
</dbReference>
<dbReference type="EMBL" id="VDEP01000174">
    <property type="protein sequence ID" value="KAA1125955.1"/>
    <property type="molecule type" value="Genomic_DNA"/>
</dbReference>
<comment type="similarity">
    <text evidence="2 11 15">Belongs to the peptidase C19 family.</text>
</comment>
<comment type="caution">
    <text evidence="20">The sequence shown here is derived from an EMBL/GenBank/DDBJ whole genome shotgun (WGS) entry which is preliminary data.</text>
</comment>
<dbReference type="GO" id="GO:0005829">
    <property type="term" value="C:cytosol"/>
    <property type="evidence" value="ECO:0007669"/>
    <property type="project" value="TreeGrafter"/>
</dbReference>
<dbReference type="SUPFAM" id="SSF57850">
    <property type="entry name" value="RING/U-box"/>
    <property type="match status" value="2"/>
</dbReference>
<evidence type="ECO:0000259" key="18">
    <source>
        <dbReference type="PROSITE" id="PS50235"/>
    </source>
</evidence>
<dbReference type="FunFam" id="3.30.40.10:FF:000396">
    <property type="entry name" value="Ubiquitin carboxyl-terminal hydrolase"/>
    <property type="match status" value="1"/>
</dbReference>
<dbReference type="InterPro" id="IPR009060">
    <property type="entry name" value="UBA-like_sf"/>
</dbReference>
<dbReference type="Pfam" id="PF00627">
    <property type="entry name" value="UBA"/>
    <property type="match status" value="2"/>
</dbReference>
<dbReference type="FunFam" id="3.30.40.10:FF:000587">
    <property type="entry name" value="Ubiquitin carboxyl-terminal hydrolase"/>
    <property type="match status" value="1"/>
</dbReference>
<dbReference type="AlphaFoldDB" id="A0A5B0M4H9"/>
<evidence type="ECO:0000259" key="19">
    <source>
        <dbReference type="PROSITE" id="PS50271"/>
    </source>
</evidence>
<evidence type="ECO:0000313" key="22">
    <source>
        <dbReference type="Proteomes" id="UP000324748"/>
    </source>
</evidence>
<feature type="binding site" evidence="13">
    <location>
        <position position="186"/>
    </location>
    <ligand>
        <name>Zn(2+)</name>
        <dbReference type="ChEBI" id="CHEBI:29105"/>
    </ligand>
</feature>
<dbReference type="Gene3D" id="1.10.8.10">
    <property type="entry name" value="DNA helicase RuvA subunit, C-terminal domain"/>
    <property type="match status" value="2"/>
</dbReference>
<dbReference type="InterPro" id="IPR018200">
    <property type="entry name" value="USP_CS"/>
</dbReference>
<dbReference type="CDD" id="cd02658">
    <property type="entry name" value="Peptidase_C19B"/>
    <property type="match status" value="1"/>
</dbReference>
<feature type="active site" description="Nucleophile" evidence="12">
    <location>
        <position position="322"/>
    </location>
</feature>
<evidence type="ECO:0000256" key="5">
    <source>
        <dbReference type="ARBA" id="ARBA00022737"/>
    </source>
</evidence>
<dbReference type="EC" id="3.4.19.12" evidence="11 15"/>
<evidence type="ECO:0000256" key="9">
    <source>
        <dbReference type="ARBA" id="ARBA00022807"/>
    </source>
</evidence>
<evidence type="ECO:0000256" key="1">
    <source>
        <dbReference type="ARBA" id="ARBA00000707"/>
    </source>
</evidence>
<dbReference type="GO" id="GO:0016579">
    <property type="term" value="P:protein deubiquitination"/>
    <property type="evidence" value="ECO:0007669"/>
    <property type="project" value="InterPro"/>
</dbReference>
<dbReference type="SUPFAM" id="SSF46934">
    <property type="entry name" value="UBA-like"/>
    <property type="match status" value="1"/>
</dbReference>
<evidence type="ECO:0000256" key="8">
    <source>
        <dbReference type="ARBA" id="ARBA00022801"/>
    </source>
</evidence>
<dbReference type="InterPro" id="IPR016652">
    <property type="entry name" value="Ubiquitinyl_hydrolase"/>
</dbReference>
<keyword evidence="22" id="KW-1185">Reference proteome</keyword>
<dbReference type="InterPro" id="IPR041432">
    <property type="entry name" value="UBP13_Znf-UBP_var"/>
</dbReference>
<keyword evidence="7 11" id="KW-0833">Ubl conjugation pathway</keyword>
<evidence type="ECO:0000256" key="16">
    <source>
        <dbReference type="SAM" id="MobiDB-lite"/>
    </source>
</evidence>
<evidence type="ECO:0000256" key="14">
    <source>
        <dbReference type="PROSITE-ProRule" id="PRU00502"/>
    </source>
</evidence>
<evidence type="ECO:0000313" key="23">
    <source>
        <dbReference type="Proteomes" id="UP000325313"/>
    </source>
</evidence>
<feature type="region of interest" description="Disordered" evidence="16">
    <location>
        <begin position="738"/>
        <end position="757"/>
    </location>
</feature>
<evidence type="ECO:0000256" key="3">
    <source>
        <dbReference type="ARBA" id="ARBA00022670"/>
    </source>
</evidence>
<evidence type="ECO:0000256" key="6">
    <source>
        <dbReference type="ARBA" id="ARBA00022771"/>
    </source>
</evidence>
<dbReference type="OrthoDB" id="361536at2759"/>
<dbReference type="Proteomes" id="UP000324748">
    <property type="component" value="Unassembled WGS sequence"/>
</dbReference>
<feature type="binding site" evidence="13">
    <location>
        <position position="219"/>
    </location>
    <ligand>
        <name>Zn(2+)</name>
        <dbReference type="ChEBI" id="CHEBI:29105"/>
    </ligand>
</feature>
<feature type="binding site" evidence="13">
    <location>
        <position position="206"/>
    </location>
    <ligand>
        <name>Zn(2+)</name>
        <dbReference type="ChEBI" id="CHEBI:29105"/>
    </ligand>
</feature>
<feature type="domain" description="UBP-type" evidence="19">
    <location>
        <begin position="1"/>
        <end position="111"/>
    </location>
</feature>
<accession>A0A5B0M4H9</accession>
<dbReference type="PIRSF" id="PIRSF016308">
    <property type="entry name" value="UBP"/>
    <property type="match status" value="1"/>
</dbReference>
<dbReference type="InterPro" id="IPR015940">
    <property type="entry name" value="UBA"/>
</dbReference>
<dbReference type="PROSITE" id="PS50235">
    <property type="entry name" value="USP_3"/>
    <property type="match status" value="1"/>
</dbReference>
<feature type="domain" description="UBA" evidence="17">
    <location>
        <begin position="622"/>
        <end position="663"/>
    </location>
</feature>
<feature type="compositionally biased region" description="Polar residues" evidence="16">
    <location>
        <begin position="741"/>
        <end position="754"/>
    </location>
</feature>
<sequence>MAQSALPQLAELLKQVNSPTARSVVYREECTQCFDSQDSPSGIDVCLTCFNGGCVHFKHASNHAKKTGHLLAMNIQRTRKPDSHQRSPSAEPPLKKLAITEQTEDQFDIKTSLIYYPSVDERKQFSFSEVAEPKIEQAAAAILSASSSTQASEVKAWEEEIETCRHVVDLNQDPNPAPVAQASATCHACELSSNLWFCLQCGSLGCGRAQYGGTGGNGHALQHYEQTGHCVNVKMGTITAEGTADLYCYSCDDARTDDRLQEHLAHFAIEIAKQEKTEKSMTELQVERNMKFDFAMSGEEGRELHPIEGPGFTGLKNLGNSCYIASVLQVLFALPPFQKRYYQGIFELHSSTCEAANPADCFDCQMNKVAHGMRSGRYAVSRCENRARDGSSDTAPTVKSFQEGIKPMMFKAFVGKGHPEFSTMRQQDADEFMRYLFQFIQRQARQSSARASLLSTMTENDLDPTLPFRFELEEKLQCTSCQCVRYRYEEQEALSLPVPAVPVTPPTEPELVGITPPGQTTYQPVSLEECLQSFTTPQSVEYNCPRCKSKTTALTTSRIASFPKYLAIHTRRFAIVNWVPKKLEIPVIIQGHQVDLENYFGSGIQPGEEKLPEVEEPTPQKVVNPETLSALESMGFPTAKCRKAILETGDSGVESATSWLFEHMDDVEVEEAPSVAHVSHNEEHVSMLMDMGFTANQAKKALGETDGNVERAVEWLFSHPDDDGSMIPSDPTTTTAAATTVENGTAGSTEQETGSGRRYGDKRLPARFKLRAFISHKGPSVFSGHYVAHVHARTPKSLSVDPGNGLHWVLFNDEKVAVADQGPLSHEAMAPLAYIYLFERIEE</sequence>
<dbReference type="PANTHER" id="PTHR24006">
    <property type="entry name" value="UBIQUITIN CARBOXYL-TERMINAL HYDROLASE"/>
    <property type="match status" value="1"/>
</dbReference>
<evidence type="ECO:0000259" key="17">
    <source>
        <dbReference type="PROSITE" id="PS50030"/>
    </source>
</evidence>
<keyword evidence="8 11" id="KW-0378">Hydrolase</keyword>
<keyword evidence="5" id="KW-0677">Repeat</keyword>
<dbReference type="CDD" id="cd14294">
    <property type="entry name" value="UBA1_UBP5_like"/>
    <property type="match status" value="1"/>
</dbReference>
<evidence type="ECO:0000256" key="15">
    <source>
        <dbReference type="RuleBase" id="RU366025"/>
    </source>
</evidence>
<gene>
    <name evidence="20" type="ORF">PGT21_016941</name>
    <name evidence="21" type="ORF">PGTUg99_024654</name>
</gene>
<organism evidence="20 22">
    <name type="scientific">Puccinia graminis f. sp. tritici</name>
    <dbReference type="NCBI Taxonomy" id="56615"/>
    <lineage>
        <taxon>Eukaryota</taxon>
        <taxon>Fungi</taxon>
        <taxon>Dikarya</taxon>
        <taxon>Basidiomycota</taxon>
        <taxon>Pucciniomycotina</taxon>
        <taxon>Pucciniomycetes</taxon>
        <taxon>Pucciniales</taxon>
        <taxon>Pucciniaceae</taxon>
        <taxon>Puccinia</taxon>
    </lineage>
</organism>
<evidence type="ECO:0000256" key="7">
    <source>
        <dbReference type="ARBA" id="ARBA00022786"/>
    </source>
</evidence>
<feature type="domain" description="USP" evidence="18">
    <location>
        <begin position="313"/>
        <end position="841"/>
    </location>
</feature>
<reference evidence="22 23" key="1">
    <citation type="submission" date="2019-05" db="EMBL/GenBank/DDBJ databases">
        <title>Emergence of the Ug99 lineage of the wheat stem rust pathogen through somatic hybridization.</title>
        <authorList>
            <person name="Li F."/>
            <person name="Upadhyaya N.M."/>
            <person name="Sperschneider J."/>
            <person name="Matny O."/>
            <person name="Nguyen-Phuc H."/>
            <person name="Mago R."/>
            <person name="Raley C."/>
            <person name="Miller M.E."/>
            <person name="Silverstein K.A.T."/>
            <person name="Henningsen E."/>
            <person name="Hirsch C.D."/>
            <person name="Visser B."/>
            <person name="Pretorius Z.A."/>
            <person name="Steffenson B.J."/>
            <person name="Schwessinger B."/>
            <person name="Dodds P.N."/>
            <person name="Figueroa M."/>
        </authorList>
    </citation>
    <scope>NUCLEOTIDE SEQUENCE [LARGE SCALE GENOMIC DNA]</scope>
    <source>
        <strain evidence="20">21-0</strain>
        <strain evidence="21 23">Ug99</strain>
    </source>
</reference>
<dbReference type="FunFam" id="1.10.8.10:FF:000086">
    <property type="entry name" value="Ubiquitin carboxyl-terminal hydrolase"/>
    <property type="match status" value="1"/>
</dbReference>
<protein>
    <recommendedName>
        <fullName evidence="11 15">Ubiquitin carboxyl-terminal hydrolase</fullName>
        <ecNumber evidence="11 15">3.4.19.12</ecNumber>
    </recommendedName>
</protein>
<dbReference type="InterPro" id="IPR001394">
    <property type="entry name" value="Peptidase_C19_UCH"/>
</dbReference>
<evidence type="ECO:0000256" key="13">
    <source>
        <dbReference type="PIRSR" id="PIRSR016308-3"/>
    </source>
</evidence>
<dbReference type="InterPro" id="IPR001607">
    <property type="entry name" value="Znf_UBP"/>
</dbReference>
<dbReference type="CDD" id="cd14386">
    <property type="entry name" value="UBA2_UBP5"/>
    <property type="match status" value="1"/>
</dbReference>
<dbReference type="PROSITE" id="PS50030">
    <property type="entry name" value="UBA"/>
    <property type="match status" value="2"/>
</dbReference>
<keyword evidence="6 14" id="KW-0863">Zinc-finger</keyword>
<dbReference type="PROSITE" id="PS00973">
    <property type="entry name" value="USP_2"/>
    <property type="match status" value="1"/>
</dbReference>
<dbReference type="Proteomes" id="UP000325313">
    <property type="component" value="Unassembled WGS sequence"/>
</dbReference>
<keyword evidence="3 11" id="KW-0645">Protease</keyword>
<evidence type="ECO:0000256" key="2">
    <source>
        <dbReference type="ARBA" id="ARBA00009085"/>
    </source>
</evidence>
<dbReference type="EMBL" id="VSWC01000170">
    <property type="protein sequence ID" value="KAA1071705.1"/>
    <property type="molecule type" value="Genomic_DNA"/>
</dbReference>
<dbReference type="GO" id="GO:0004843">
    <property type="term" value="F:cysteine-type deubiquitinase activity"/>
    <property type="evidence" value="ECO:0007669"/>
    <property type="project" value="UniProtKB-UniRule"/>
</dbReference>
<evidence type="ECO:0000256" key="4">
    <source>
        <dbReference type="ARBA" id="ARBA00022723"/>
    </source>
</evidence>
<dbReference type="InterPro" id="IPR050164">
    <property type="entry name" value="Peptidase_C19"/>
</dbReference>
<keyword evidence="10 11" id="KW-0862">Zinc</keyword>
<dbReference type="PANTHER" id="PTHR24006:SF664">
    <property type="entry name" value="UBIQUITIN CARBOXYL-TERMINAL HYDROLASE"/>
    <property type="match status" value="1"/>
</dbReference>
<dbReference type="GO" id="GO:0008270">
    <property type="term" value="F:zinc ion binding"/>
    <property type="evidence" value="ECO:0007669"/>
    <property type="project" value="UniProtKB-UniRule"/>
</dbReference>
<feature type="active site" description="Proton acceptor" evidence="12">
    <location>
        <position position="785"/>
    </location>
</feature>
<feature type="domain" description="UBP-type" evidence="19">
    <location>
        <begin position="162"/>
        <end position="275"/>
    </location>
</feature>
<name>A0A5B0M4H9_PUCGR</name>
<evidence type="ECO:0000256" key="11">
    <source>
        <dbReference type="PIRNR" id="PIRNR016308"/>
    </source>
</evidence>
<dbReference type="InterPro" id="IPR013083">
    <property type="entry name" value="Znf_RING/FYVE/PHD"/>
</dbReference>
<dbReference type="Gene3D" id="3.30.40.10">
    <property type="entry name" value="Zinc/RING finger domain, C3HC4 (zinc finger)"/>
    <property type="match status" value="2"/>
</dbReference>
<evidence type="ECO:0000313" key="20">
    <source>
        <dbReference type="EMBL" id="KAA1071705.1"/>
    </source>
</evidence>
<comment type="catalytic activity">
    <reaction evidence="1 11 15">
        <text>Thiol-dependent hydrolysis of ester, thioester, amide, peptide and isopeptide bonds formed by the C-terminal Gly of ubiquitin (a 76-residue protein attached to proteins as an intracellular targeting signal).</text>
        <dbReference type="EC" id="3.4.19.12"/>
    </reaction>
</comment>
<feature type="domain" description="UBA" evidence="17">
    <location>
        <begin position="679"/>
        <end position="719"/>
    </location>
</feature>
<keyword evidence="4 11" id="KW-0479">Metal-binding</keyword>
<dbReference type="GO" id="GO:0006508">
    <property type="term" value="P:proteolysis"/>
    <property type="evidence" value="ECO:0007669"/>
    <property type="project" value="UniProtKB-KW"/>
</dbReference>
<dbReference type="Pfam" id="PF17807">
    <property type="entry name" value="zf-UBP_var"/>
    <property type="match status" value="1"/>
</dbReference>
<dbReference type="Gene3D" id="3.90.70.10">
    <property type="entry name" value="Cysteine proteinases"/>
    <property type="match status" value="2"/>
</dbReference>
<dbReference type="PROSITE" id="PS00972">
    <property type="entry name" value="USP_1"/>
    <property type="match status" value="1"/>
</dbReference>
<dbReference type="PROSITE" id="PS50271">
    <property type="entry name" value="ZF_UBP"/>
    <property type="match status" value="2"/>
</dbReference>